<evidence type="ECO:0000256" key="1">
    <source>
        <dbReference type="PROSITE-ProRule" id="PRU00042"/>
    </source>
</evidence>
<dbReference type="Pfam" id="PF26082">
    <property type="entry name" value="zf-C2H2_AcuF"/>
    <property type="match status" value="1"/>
</dbReference>
<feature type="compositionally biased region" description="Polar residues" evidence="2">
    <location>
        <begin position="255"/>
        <end position="269"/>
    </location>
</feature>
<dbReference type="SMART" id="SM00355">
    <property type="entry name" value="ZnF_C2H2"/>
    <property type="match status" value="3"/>
</dbReference>
<dbReference type="eggNOG" id="ENOG502SJT8">
    <property type="taxonomic scope" value="Eukaryota"/>
</dbReference>
<keyword evidence="1" id="KW-0863">Zinc-finger</keyword>
<dbReference type="AlphaFoldDB" id="K3UXF5"/>
<dbReference type="InterPro" id="IPR036533">
    <property type="entry name" value="BAG_dom_sf"/>
</dbReference>
<evidence type="ECO:0000259" key="3">
    <source>
        <dbReference type="PROSITE" id="PS50157"/>
    </source>
</evidence>
<proteinExistence type="predicted"/>
<dbReference type="Proteomes" id="UP000007978">
    <property type="component" value="Chromosome 3"/>
</dbReference>
<dbReference type="OrthoDB" id="6133115at2759"/>
<keyword evidence="1" id="KW-0862">Zinc</keyword>
<reference evidence="4 5" key="1">
    <citation type="journal article" date="2012" name="PLoS Pathog.">
        <title>Comparative pathogenomics reveals horizontally acquired novel virulence genes in fungi infecting cereal hosts.</title>
        <authorList>
            <person name="Gardiner D.M."/>
            <person name="McDonald M.C."/>
            <person name="Covarelli L."/>
            <person name="Solomon P.S."/>
            <person name="Rusu A.G."/>
            <person name="Marshall M."/>
            <person name="Kazan K."/>
            <person name="Chakraborty S."/>
            <person name="McDonald B.A."/>
            <person name="Manners J.M."/>
        </authorList>
    </citation>
    <scope>NUCLEOTIDE SEQUENCE [LARGE SCALE GENOMIC DNA]</scope>
    <source>
        <strain evidence="4 5">CS3096</strain>
    </source>
</reference>
<dbReference type="Gene3D" id="1.20.58.120">
    <property type="entry name" value="BAG domain"/>
    <property type="match status" value="1"/>
</dbReference>
<dbReference type="PANTHER" id="PTHR35391:SF7">
    <property type="entry name" value="C2H2-TYPE DOMAIN-CONTAINING PROTEIN"/>
    <property type="match status" value="1"/>
</dbReference>
<dbReference type="Pfam" id="PF02179">
    <property type="entry name" value="BAG"/>
    <property type="match status" value="1"/>
</dbReference>
<gene>
    <name evidence="4" type="ORF">FPSE_02419</name>
</gene>
<dbReference type="InterPro" id="IPR058925">
    <property type="entry name" value="zf-C2H2_AcuF"/>
</dbReference>
<dbReference type="PROSITE" id="PS00028">
    <property type="entry name" value="ZINC_FINGER_C2H2_1"/>
    <property type="match status" value="1"/>
</dbReference>
<sequence length="569" mass="64552">MREESIADSVRNCLNDFEVIRKANLLDAGTANHNAALEIREEEARFKIWSGNIGAHSDGRRSLQYRLRDASHLQRQVMSLLDELSELLGDAFLIMTGEKIPWDHVQDEETISLDIESESDPEFGDMPETEVAQIAENIADVVNCLLRLSVAIRNPAPHDRFMTFSSSEASHYEPFDIQHVKNKFGEIAPFLADRLGKAISRRREYFKYRESHHLKLKQGLGSVEEDGAESTVASSLPLHAKAAGFNFEAMDEDGASNSGLTQTSFASSRADSDKLSVPQLPKEAEDGPFECPFCYMMITATSRDSWKRHVLADLRPYVCLWEDCTASGMEFTRRYEWILHEMQNHRKTYNCPCSCGMPFRVRSQCRDHINKGHPKAFPPSQLDTMIDLNAKPMNEKESSICPLCQENLSSMKDYQRHVGRHQEQLALFALPSLPTDDDAQIEDNVSGPHTYASFEDLNVPYGQTKEEMPPEPPVPTKPTSGPIKEMEDLHVEYWTKWVPLCSELLRSPTSNTKKRKEDCRKLSEDIITHVLLKIDTIETAGIPEARARRLELVREVQNKLTDLDVVIDS</sequence>
<dbReference type="SUPFAM" id="SSF63491">
    <property type="entry name" value="BAG domain"/>
    <property type="match status" value="1"/>
</dbReference>
<evidence type="ECO:0000313" key="5">
    <source>
        <dbReference type="Proteomes" id="UP000007978"/>
    </source>
</evidence>
<keyword evidence="5" id="KW-1185">Reference proteome</keyword>
<dbReference type="PROSITE" id="PS50157">
    <property type="entry name" value="ZINC_FINGER_C2H2_2"/>
    <property type="match status" value="1"/>
</dbReference>
<name>K3UXF5_FUSPC</name>
<feature type="region of interest" description="Disordered" evidence="2">
    <location>
        <begin position="254"/>
        <end position="283"/>
    </location>
</feature>
<dbReference type="PANTHER" id="PTHR35391">
    <property type="entry name" value="C2H2-TYPE DOMAIN-CONTAINING PROTEIN-RELATED"/>
    <property type="match status" value="1"/>
</dbReference>
<dbReference type="RefSeq" id="XP_009253813.1">
    <property type="nucleotide sequence ID" value="XM_009255538.1"/>
</dbReference>
<feature type="domain" description="C2H2-type" evidence="3">
    <location>
        <begin position="349"/>
        <end position="378"/>
    </location>
</feature>
<dbReference type="GeneID" id="20361038"/>
<dbReference type="InterPro" id="IPR003103">
    <property type="entry name" value="BAG_domain"/>
</dbReference>
<dbReference type="EMBL" id="AFNW01000059">
    <property type="protein sequence ID" value="EKJ77341.1"/>
    <property type="molecule type" value="Genomic_DNA"/>
</dbReference>
<comment type="caution">
    <text evidence="4">The sequence shown here is derived from an EMBL/GenBank/DDBJ whole genome shotgun (WGS) entry which is preliminary data.</text>
</comment>
<organism evidence="4 5">
    <name type="scientific">Fusarium pseudograminearum (strain CS3096)</name>
    <name type="common">Wheat and barley crown-rot fungus</name>
    <dbReference type="NCBI Taxonomy" id="1028729"/>
    <lineage>
        <taxon>Eukaryota</taxon>
        <taxon>Fungi</taxon>
        <taxon>Dikarya</taxon>
        <taxon>Ascomycota</taxon>
        <taxon>Pezizomycotina</taxon>
        <taxon>Sordariomycetes</taxon>
        <taxon>Hypocreomycetidae</taxon>
        <taxon>Hypocreales</taxon>
        <taxon>Nectriaceae</taxon>
        <taxon>Fusarium</taxon>
    </lineage>
</organism>
<dbReference type="HOGENOM" id="CLU_015936_2_0_1"/>
<accession>K3UXF5</accession>
<keyword evidence="1" id="KW-0479">Metal-binding</keyword>
<evidence type="ECO:0000313" key="4">
    <source>
        <dbReference type="EMBL" id="EKJ77341.1"/>
    </source>
</evidence>
<dbReference type="InterPro" id="IPR013087">
    <property type="entry name" value="Znf_C2H2_type"/>
</dbReference>
<evidence type="ECO:0000256" key="2">
    <source>
        <dbReference type="SAM" id="MobiDB-lite"/>
    </source>
</evidence>
<dbReference type="GO" id="GO:0051087">
    <property type="term" value="F:protein-folding chaperone binding"/>
    <property type="evidence" value="ECO:0007669"/>
    <property type="project" value="InterPro"/>
</dbReference>
<dbReference type="KEGG" id="fpu:FPSE_02419"/>
<protein>
    <recommendedName>
        <fullName evidence="3">C2H2-type domain-containing protein</fullName>
    </recommendedName>
</protein>
<dbReference type="GO" id="GO:0008270">
    <property type="term" value="F:zinc ion binding"/>
    <property type="evidence" value="ECO:0007669"/>
    <property type="project" value="UniProtKB-KW"/>
</dbReference>